<dbReference type="EMBL" id="RXIC02000026">
    <property type="protein sequence ID" value="KAB1203539.1"/>
    <property type="molecule type" value="Genomic_DNA"/>
</dbReference>
<name>A0A6A1UT13_9ROSI</name>
<evidence type="ECO:0000313" key="2">
    <source>
        <dbReference type="Proteomes" id="UP000516437"/>
    </source>
</evidence>
<organism evidence="1 2">
    <name type="scientific">Morella rubra</name>
    <name type="common">Chinese bayberry</name>
    <dbReference type="NCBI Taxonomy" id="262757"/>
    <lineage>
        <taxon>Eukaryota</taxon>
        <taxon>Viridiplantae</taxon>
        <taxon>Streptophyta</taxon>
        <taxon>Embryophyta</taxon>
        <taxon>Tracheophyta</taxon>
        <taxon>Spermatophyta</taxon>
        <taxon>Magnoliopsida</taxon>
        <taxon>eudicotyledons</taxon>
        <taxon>Gunneridae</taxon>
        <taxon>Pentapetalae</taxon>
        <taxon>rosids</taxon>
        <taxon>fabids</taxon>
        <taxon>Fagales</taxon>
        <taxon>Myricaceae</taxon>
        <taxon>Morella</taxon>
    </lineage>
</organism>
<keyword evidence="2" id="KW-1185">Reference proteome</keyword>
<protein>
    <submittedName>
        <fullName evidence="1">Uncharacterized protein</fullName>
    </submittedName>
</protein>
<comment type="caution">
    <text evidence="1">The sequence shown here is derived from an EMBL/GenBank/DDBJ whole genome shotgun (WGS) entry which is preliminary data.</text>
</comment>
<dbReference type="OrthoDB" id="1925139at2759"/>
<dbReference type="Proteomes" id="UP000516437">
    <property type="component" value="Chromosome 8"/>
</dbReference>
<dbReference type="PANTHER" id="PTHR34555">
    <property type="entry name" value="INTEGRAL MEMBRANE HEMOLYSIN-III-LIKE PROTEIN"/>
    <property type="match status" value="1"/>
</dbReference>
<evidence type="ECO:0000313" key="1">
    <source>
        <dbReference type="EMBL" id="KAB1203539.1"/>
    </source>
</evidence>
<gene>
    <name evidence="1" type="ORF">CJ030_MR8G015362</name>
</gene>
<sequence length="303" mass="34559">MINSDLRNNELGKCGTSLSLYHKRPPIALKKVALRDVQNDSRSITHNDAGSCILGVVANDGHVSGTKRLTPECPIKPRYHQSWRSNGAIEHLAQADRNFDSELGKRRVPETSVKMNHFQKLGKYFHNQLELPQRHFDRQENNTFCVPASAPTPIALTTISPGRPLVPFFVEKPGNGLSVALAHEFQFTSESEVSHSADFEGSRDHETKEQFLPVQRPLKLCDDYDQMNYIQRLRPLSPYELSRYAVELEKRSIQLSIEEADERGLQVSDLWNSCVIWNVKMARTYSRGKEINRMKALNIFQKS</sequence>
<dbReference type="PANTHER" id="PTHR34555:SF7">
    <property type="entry name" value="DUF3741 DOMAIN-CONTAINING PROTEIN"/>
    <property type="match status" value="1"/>
</dbReference>
<accession>A0A6A1UT13</accession>
<reference evidence="1 2" key="1">
    <citation type="journal article" date="2019" name="Plant Biotechnol. J.">
        <title>The red bayberry genome and genetic basis of sex determination.</title>
        <authorList>
            <person name="Jia H.M."/>
            <person name="Jia H.J."/>
            <person name="Cai Q.L."/>
            <person name="Wang Y."/>
            <person name="Zhao H.B."/>
            <person name="Yang W.F."/>
            <person name="Wang G.Y."/>
            <person name="Li Y.H."/>
            <person name="Zhan D.L."/>
            <person name="Shen Y.T."/>
            <person name="Niu Q.F."/>
            <person name="Chang L."/>
            <person name="Qiu J."/>
            <person name="Zhao L."/>
            <person name="Xie H.B."/>
            <person name="Fu W.Y."/>
            <person name="Jin J."/>
            <person name="Li X.W."/>
            <person name="Jiao Y."/>
            <person name="Zhou C.C."/>
            <person name="Tu T."/>
            <person name="Chai C.Y."/>
            <person name="Gao J.L."/>
            <person name="Fan L.J."/>
            <person name="van de Weg E."/>
            <person name="Wang J.Y."/>
            <person name="Gao Z.S."/>
        </authorList>
    </citation>
    <scope>NUCLEOTIDE SEQUENCE [LARGE SCALE GENOMIC DNA]</scope>
    <source>
        <tissue evidence="1">Leaves</tissue>
    </source>
</reference>
<proteinExistence type="predicted"/>
<dbReference type="AlphaFoldDB" id="A0A6A1UT13"/>